<proteinExistence type="inferred from homology"/>
<dbReference type="RefSeq" id="XP_013242210.1">
    <property type="nucleotide sequence ID" value="XM_013386756.1"/>
</dbReference>
<dbReference type="OMA" id="ARRWEPN"/>
<feature type="compositionally biased region" description="Low complexity" evidence="5">
    <location>
        <begin position="22"/>
        <end position="36"/>
    </location>
</feature>
<keyword evidence="7" id="KW-1185">Reference proteome</keyword>
<comment type="similarity">
    <text evidence="1">Belongs to the bacterial ribosomal protein bL28 family.</text>
</comment>
<dbReference type="PANTHER" id="PTHR13528:SF2">
    <property type="entry name" value="LARGE RIBOSOMAL SUBUNIT PROTEIN BL28M"/>
    <property type="match status" value="1"/>
</dbReference>
<evidence type="ECO:0000313" key="6">
    <source>
        <dbReference type="EMBL" id="KDN42876.1"/>
    </source>
</evidence>
<dbReference type="InterPro" id="IPR026569">
    <property type="entry name" value="Ribosomal_bL28"/>
</dbReference>
<evidence type="ECO:0000313" key="7">
    <source>
        <dbReference type="Proteomes" id="UP000027361"/>
    </source>
</evidence>
<evidence type="ECO:0000256" key="2">
    <source>
        <dbReference type="ARBA" id="ARBA00022980"/>
    </source>
</evidence>
<evidence type="ECO:0000256" key="4">
    <source>
        <dbReference type="ARBA" id="ARBA00035269"/>
    </source>
</evidence>
<evidence type="ECO:0000256" key="5">
    <source>
        <dbReference type="SAM" id="MobiDB-lite"/>
    </source>
</evidence>
<feature type="compositionally biased region" description="Low complexity" evidence="5">
    <location>
        <begin position="165"/>
        <end position="205"/>
    </location>
</feature>
<comment type="caution">
    <text evidence="6">The sequence shown here is derived from an EMBL/GenBank/DDBJ whole genome shotgun (WGS) entry which is preliminary data.</text>
</comment>
<dbReference type="GO" id="GO:0005762">
    <property type="term" value="C:mitochondrial large ribosomal subunit"/>
    <property type="evidence" value="ECO:0007669"/>
    <property type="project" value="TreeGrafter"/>
</dbReference>
<protein>
    <recommendedName>
        <fullName evidence="4">Large ribosomal subunit protein bL28m</fullName>
    </recommendedName>
</protein>
<feature type="region of interest" description="Disordered" evidence="5">
    <location>
        <begin position="8"/>
        <end position="37"/>
    </location>
</feature>
<dbReference type="GO" id="GO:0003735">
    <property type="term" value="F:structural constituent of ribosome"/>
    <property type="evidence" value="ECO:0007669"/>
    <property type="project" value="InterPro"/>
</dbReference>
<dbReference type="STRING" id="1037660.A0A066VN60"/>
<name>A0A066VN60_TILAU</name>
<keyword evidence="2" id="KW-0689">Ribosomal protein</keyword>
<dbReference type="AlphaFoldDB" id="A0A066VN60"/>
<evidence type="ECO:0000256" key="3">
    <source>
        <dbReference type="ARBA" id="ARBA00023274"/>
    </source>
</evidence>
<keyword evidence="3" id="KW-0687">Ribonucleoprotein</keyword>
<evidence type="ECO:0000256" key="1">
    <source>
        <dbReference type="ARBA" id="ARBA00008760"/>
    </source>
</evidence>
<dbReference type="FunFam" id="2.30.170.40:FF:000003">
    <property type="entry name" value="54S ribosomal protein L24"/>
    <property type="match status" value="1"/>
</dbReference>
<reference evidence="6 7" key="1">
    <citation type="submission" date="2014-05" db="EMBL/GenBank/DDBJ databases">
        <title>Draft genome sequence of a rare smut relative, Tilletiaria anomala UBC 951.</title>
        <authorList>
            <consortium name="DOE Joint Genome Institute"/>
            <person name="Toome M."/>
            <person name="Kuo A."/>
            <person name="Henrissat B."/>
            <person name="Lipzen A."/>
            <person name="Tritt A."/>
            <person name="Yoshinaga Y."/>
            <person name="Zane M."/>
            <person name="Barry K."/>
            <person name="Grigoriev I.V."/>
            <person name="Spatafora J.W."/>
            <person name="Aimea M.C."/>
        </authorList>
    </citation>
    <scope>NUCLEOTIDE SEQUENCE [LARGE SCALE GENOMIC DNA]</scope>
    <source>
        <strain evidence="6 7">UBC 951</strain>
    </source>
</reference>
<dbReference type="OrthoDB" id="361870at2759"/>
<dbReference type="Pfam" id="PF00830">
    <property type="entry name" value="Ribosomal_L28"/>
    <property type="match status" value="1"/>
</dbReference>
<feature type="region of interest" description="Disordered" evidence="5">
    <location>
        <begin position="165"/>
        <end position="219"/>
    </location>
</feature>
<dbReference type="Gene3D" id="2.30.170.40">
    <property type="entry name" value="Ribosomal protein L28/L24"/>
    <property type="match status" value="1"/>
</dbReference>
<accession>A0A066VN60</accession>
<dbReference type="SUPFAM" id="SSF143800">
    <property type="entry name" value="L28p-like"/>
    <property type="match status" value="1"/>
</dbReference>
<dbReference type="PANTHER" id="PTHR13528">
    <property type="entry name" value="39S RIBOSOMAL PROTEIN L28, MITOCHONDRIAL"/>
    <property type="match status" value="1"/>
</dbReference>
<dbReference type="Proteomes" id="UP000027361">
    <property type="component" value="Unassembled WGS sequence"/>
</dbReference>
<dbReference type="EMBL" id="JMSN01000066">
    <property type="protein sequence ID" value="KDN42876.1"/>
    <property type="molecule type" value="Genomic_DNA"/>
</dbReference>
<sequence length="219" mass="23224">MLPTLACLSRTTYRGARGSGPGASSKTSARSSPKSRNTLRQAIASGQVFKRSQTGLYHLTQLQSGHNVPKSRQKTARRWEPNVQSKHLESRILGRVVEMKVTTKAMRCIKKAGGLDEYVRSTGDDELGVFGRKLRSEMGAVASLRAQMEKLGLVQSLKEERLAALRAQRAASPRGSASSSSKGQHPAAVSSSENAEAQAAAAESASPPPATPLAASQSA</sequence>
<organism evidence="6 7">
    <name type="scientific">Tilletiaria anomala (strain ATCC 24038 / CBS 436.72 / UBC 951)</name>
    <dbReference type="NCBI Taxonomy" id="1037660"/>
    <lineage>
        <taxon>Eukaryota</taxon>
        <taxon>Fungi</taxon>
        <taxon>Dikarya</taxon>
        <taxon>Basidiomycota</taxon>
        <taxon>Ustilaginomycotina</taxon>
        <taxon>Exobasidiomycetes</taxon>
        <taxon>Georgefischeriales</taxon>
        <taxon>Tilletiariaceae</taxon>
        <taxon>Tilletiaria</taxon>
    </lineage>
</organism>
<gene>
    <name evidence="6" type="ORF">K437DRAFT_257723</name>
</gene>
<dbReference type="GeneID" id="25264770"/>
<dbReference type="HOGENOM" id="CLU_1262292_0_0_1"/>
<dbReference type="InterPro" id="IPR037147">
    <property type="entry name" value="Ribosomal_bL28_sf"/>
</dbReference>
<dbReference type="InterPro" id="IPR034704">
    <property type="entry name" value="Ribosomal_bL28/bL31-like_sf"/>
</dbReference>
<dbReference type="InParanoid" id="A0A066VN60"/>